<organism evidence="1">
    <name type="scientific">uncultured marine virus</name>
    <dbReference type="NCBI Taxonomy" id="186617"/>
    <lineage>
        <taxon>Viruses</taxon>
        <taxon>environmental samples</taxon>
    </lineage>
</organism>
<sequence length="124" mass="14019">MSKAERIVDMMGELITSASITGAVEKVQAILDEPDLKEMLKTEVTFGQKPDEVVTAEAFYELDMTVCNILTRLDKLESTADAQIKAVNEQYAQIKRLESNQNNRIEHDKSMEKVWLDILGENVD</sequence>
<proteinExistence type="predicted"/>
<name>A0A0F7L7D8_9VIRU</name>
<evidence type="ECO:0000313" key="1">
    <source>
        <dbReference type="EMBL" id="AKH47468.1"/>
    </source>
</evidence>
<reference evidence="1" key="1">
    <citation type="journal article" date="2015" name="Front. Microbiol.">
        <title>Combining genomic sequencing methods to explore viral diversity and reveal potential virus-host interactions.</title>
        <authorList>
            <person name="Chow C.E."/>
            <person name="Winget D.M."/>
            <person name="White R.A.III."/>
            <person name="Hallam S.J."/>
            <person name="Suttle C.A."/>
        </authorList>
    </citation>
    <scope>NUCLEOTIDE SEQUENCE</scope>
    <source>
        <strain evidence="1">H4084988</strain>
    </source>
</reference>
<protein>
    <submittedName>
        <fullName evidence="1">Uncharacterized protein</fullName>
    </submittedName>
</protein>
<accession>A0A0F7L7D8</accession>
<dbReference type="EMBL" id="KR029594">
    <property type="protein sequence ID" value="AKH47468.1"/>
    <property type="molecule type" value="Genomic_DNA"/>
</dbReference>
<reference evidence="1" key="2">
    <citation type="submission" date="2015-03" db="EMBL/GenBank/DDBJ databases">
        <authorList>
            <person name="Chow C.-E.T."/>
            <person name="Winget D.M."/>
            <person name="White R.A.III."/>
            <person name="Hallam S.J."/>
            <person name="Suttle C.A."/>
        </authorList>
    </citation>
    <scope>NUCLEOTIDE SEQUENCE</scope>
    <source>
        <strain evidence="1">H4084988</strain>
    </source>
</reference>